<organism evidence="1 2">
    <name type="scientific">Clostridium tanneri</name>
    <dbReference type="NCBI Taxonomy" id="3037988"/>
    <lineage>
        <taxon>Bacteria</taxon>
        <taxon>Bacillati</taxon>
        <taxon>Bacillota</taxon>
        <taxon>Clostridia</taxon>
        <taxon>Eubacteriales</taxon>
        <taxon>Clostridiaceae</taxon>
        <taxon>Clostridium</taxon>
    </lineage>
</organism>
<comment type="caution">
    <text evidence="1">The sequence shown here is derived from an EMBL/GenBank/DDBJ whole genome shotgun (WGS) entry which is preliminary data.</text>
</comment>
<name>A0ABU4JRX4_9CLOT</name>
<gene>
    <name evidence="1" type="ORF">P8V03_06675</name>
</gene>
<evidence type="ECO:0000313" key="2">
    <source>
        <dbReference type="Proteomes" id="UP001281656"/>
    </source>
</evidence>
<proteinExistence type="predicted"/>
<evidence type="ECO:0000313" key="1">
    <source>
        <dbReference type="EMBL" id="MDW8800836.1"/>
    </source>
</evidence>
<dbReference type="EMBL" id="JARUJP010000006">
    <property type="protein sequence ID" value="MDW8800836.1"/>
    <property type="molecule type" value="Genomic_DNA"/>
</dbReference>
<keyword evidence="2" id="KW-1185">Reference proteome</keyword>
<reference evidence="1 2" key="1">
    <citation type="submission" date="2023-04" db="EMBL/GenBank/DDBJ databases">
        <title>Clostridium tannerae sp. nov., isolated from the fecal material of an alpaca.</title>
        <authorList>
            <person name="Miller S."/>
            <person name="Hendry M."/>
            <person name="King J."/>
            <person name="Sankaranarayanan K."/>
            <person name="Lawson P.A."/>
        </authorList>
    </citation>
    <scope>NUCLEOTIDE SEQUENCE [LARGE SCALE GENOMIC DNA]</scope>
    <source>
        <strain evidence="1 2">A1-XYC3</strain>
    </source>
</reference>
<protein>
    <submittedName>
        <fullName evidence="1">Uncharacterized protein</fullName>
    </submittedName>
</protein>
<dbReference type="Proteomes" id="UP001281656">
    <property type="component" value="Unassembled WGS sequence"/>
</dbReference>
<dbReference type="RefSeq" id="WP_261672544.1">
    <property type="nucleotide sequence ID" value="NZ_JARUJP010000006.1"/>
</dbReference>
<sequence length="166" mass="19098">MFNGSEKVPKTLAVKIDKLKTNISYKNNVKELLNYIAGSDIYNASFVEGFNLYFGDSYASENLILYFTVDKSRVVISDENISGDSCKMFFQFTDYAKELRYDLHWDGGITASLTSSKEIKVLKKALEEMANNKSLIYKYNVKKLTTRQERINLKIEEILSRKINLS</sequence>
<accession>A0ABU4JRX4</accession>